<organism evidence="1">
    <name type="scientific">Arundo donax</name>
    <name type="common">Giant reed</name>
    <name type="synonym">Donax arundinaceus</name>
    <dbReference type="NCBI Taxonomy" id="35708"/>
    <lineage>
        <taxon>Eukaryota</taxon>
        <taxon>Viridiplantae</taxon>
        <taxon>Streptophyta</taxon>
        <taxon>Embryophyta</taxon>
        <taxon>Tracheophyta</taxon>
        <taxon>Spermatophyta</taxon>
        <taxon>Magnoliopsida</taxon>
        <taxon>Liliopsida</taxon>
        <taxon>Poales</taxon>
        <taxon>Poaceae</taxon>
        <taxon>PACMAD clade</taxon>
        <taxon>Arundinoideae</taxon>
        <taxon>Arundineae</taxon>
        <taxon>Arundo</taxon>
    </lineage>
</organism>
<reference evidence="1" key="2">
    <citation type="journal article" date="2015" name="Data Brief">
        <title>Shoot transcriptome of the giant reed, Arundo donax.</title>
        <authorList>
            <person name="Barrero R.A."/>
            <person name="Guerrero F.D."/>
            <person name="Moolhuijzen P."/>
            <person name="Goolsby J.A."/>
            <person name="Tidwell J."/>
            <person name="Bellgard S.E."/>
            <person name="Bellgard M.I."/>
        </authorList>
    </citation>
    <scope>NUCLEOTIDE SEQUENCE</scope>
    <source>
        <tissue evidence="1">Shoot tissue taken approximately 20 cm above the soil surface</tissue>
    </source>
</reference>
<evidence type="ECO:0008006" key="2">
    <source>
        <dbReference type="Google" id="ProtNLM"/>
    </source>
</evidence>
<dbReference type="PANTHER" id="PTHR36617">
    <property type="entry name" value="PROTEIN, PUTATIVE-RELATED"/>
    <property type="match status" value="1"/>
</dbReference>
<proteinExistence type="predicted"/>
<sequence length="112" mass="13293">MGAKTKFWHDRWIQGQAPKEIAATLFKLAWRKNLMVGNSLTGRKWMRGLRRISTDTECREFIALWTLLHEFQLTDQPDKISWRFSAGGNYSAQSAYRFQFKGTYPDHEWHQI</sequence>
<dbReference type="AlphaFoldDB" id="A0A0A9ASZ9"/>
<protein>
    <recommendedName>
        <fullName evidence="2">Reverse transcriptase zinc-binding domain-containing protein</fullName>
    </recommendedName>
</protein>
<evidence type="ECO:0000313" key="1">
    <source>
        <dbReference type="EMBL" id="JAD52030.1"/>
    </source>
</evidence>
<dbReference type="EMBL" id="GBRH01245865">
    <property type="protein sequence ID" value="JAD52030.1"/>
    <property type="molecule type" value="Transcribed_RNA"/>
</dbReference>
<reference evidence="1" key="1">
    <citation type="submission" date="2014-09" db="EMBL/GenBank/DDBJ databases">
        <authorList>
            <person name="Magalhaes I.L.F."/>
            <person name="Oliveira U."/>
            <person name="Santos F.R."/>
            <person name="Vidigal T.H.D.A."/>
            <person name="Brescovit A.D."/>
            <person name="Santos A.J."/>
        </authorList>
    </citation>
    <scope>NUCLEOTIDE SEQUENCE</scope>
    <source>
        <tissue evidence="1">Shoot tissue taken approximately 20 cm above the soil surface</tissue>
    </source>
</reference>
<name>A0A0A9ASZ9_ARUDO</name>
<dbReference type="PANTHER" id="PTHR36617:SF8">
    <property type="entry name" value="OS10G0457800 PROTEIN"/>
    <property type="match status" value="1"/>
</dbReference>
<accession>A0A0A9ASZ9</accession>